<evidence type="ECO:0000313" key="3">
    <source>
        <dbReference type="EMBL" id="SMC22559.1"/>
    </source>
</evidence>
<sequence>MQASKRWLGAGLIALAGSAGAAAPSTEDLQKQIQALQQAVDALKQQLQTQADDA</sequence>
<feature type="coiled-coil region" evidence="1">
    <location>
        <begin position="26"/>
        <end position="53"/>
    </location>
</feature>
<dbReference type="Proteomes" id="UP000192761">
    <property type="component" value="Unassembled WGS sequence"/>
</dbReference>
<keyword evidence="1" id="KW-0175">Coiled coil</keyword>
<evidence type="ECO:0000256" key="1">
    <source>
        <dbReference type="SAM" id="Coils"/>
    </source>
</evidence>
<feature type="chain" id="PRO_5012664323" evidence="2">
    <location>
        <begin position="22"/>
        <end position="54"/>
    </location>
</feature>
<proteinExistence type="predicted"/>
<gene>
    <name evidence="3" type="ORF">SAMN02745857_01406</name>
</gene>
<keyword evidence="2" id="KW-0732">Signal</keyword>
<organism evidence="3 4">
    <name type="scientific">Andreprevotia lacus DSM 23236</name>
    <dbReference type="NCBI Taxonomy" id="1121001"/>
    <lineage>
        <taxon>Bacteria</taxon>
        <taxon>Pseudomonadati</taxon>
        <taxon>Pseudomonadota</taxon>
        <taxon>Betaproteobacteria</taxon>
        <taxon>Neisseriales</taxon>
        <taxon>Chitinibacteraceae</taxon>
        <taxon>Andreprevotia</taxon>
    </lineage>
</organism>
<feature type="non-terminal residue" evidence="3">
    <location>
        <position position="54"/>
    </location>
</feature>
<protein>
    <submittedName>
        <fullName evidence="3">Uncharacterized protein</fullName>
    </submittedName>
</protein>
<evidence type="ECO:0000256" key="2">
    <source>
        <dbReference type="SAM" id="SignalP"/>
    </source>
</evidence>
<keyword evidence="4" id="KW-1185">Reference proteome</keyword>
<accession>A0A1W1XF62</accession>
<evidence type="ECO:0000313" key="4">
    <source>
        <dbReference type="Proteomes" id="UP000192761"/>
    </source>
</evidence>
<dbReference type="EMBL" id="FWXD01000007">
    <property type="protein sequence ID" value="SMC22559.1"/>
    <property type="molecule type" value="Genomic_DNA"/>
</dbReference>
<dbReference type="AlphaFoldDB" id="A0A1W1XF62"/>
<reference evidence="3 4" key="1">
    <citation type="submission" date="2017-04" db="EMBL/GenBank/DDBJ databases">
        <authorList>
            <person name="Afonso C.L."/>
            <person name="Miller P.J."/>
            <person name="Scott M.A."/>
            <person name="Spackman E."/>
            <person name="Goraichik I."/>
            <person name="Dimitrov K.M."/>
            <person name="Suarez D.L."/>
            <person name="Swayne D.E."/>
        </authorList>
    </citation>
    <scope>NUCLEOTIDE SEQUENCE [LARGE SCALE GENOMIC DNA]</scope>
    <source>
        <strain evidence="3 4">DSM 23236</strain>
    </source>
</reference>
<feature type="signal peptide" evidence="2">
    <location>
        <begin position="1"/>
        <end position="21"/>
    </location>
</feature>
<name>A0A1W1XF62_9NEIS</name>